<evidence type="ECO:0000313" key="1">
    <source>
        <dbReference type="EMBL" id="TGM10073.1"/>
    </source>
</evidence>
<protein>
    <submittedName>
        <fullName evidence="1">Uncharacterized protein</fullName>
    </submittedName>
</protein>
<gene>
    <name evidence="1" type="ORF">EHQ90_19225</name>
</gene>
<comment type="caution">
    <text evidence="1">The sequence shown here is derived from an EMBL/GenBank/DDBJ whole genome shotgun (WGS) entry which is preliminary data.</text>
</comment>
<dbReference type="EMBL" id="RQGT01000121">
    <property type="protein sequence ID" value="TGM10073.1"/>
    <property type="molecule type" value="Genomic_DNA"/>
</dbReference>
<evidence type="ECO:0000313" key="2">
    <source>
        <dbReference type="Proteomes" id="UP000297422"/>
    </source>
</evidence>
<dbReference type="Proteomes" id="UP000297422">
    <property type="component" value="Unassembled WGS sequence"/>
</dbReference>
<proteinExistence type="predicted"/>
<reference evidence="2" key="1">
    <citation type="journal article" date="2019" name="PLoS Negl. Trop. Dis.">
        <title>Revisiting the worldwide diversity of Leptospira species in the environment.</title>
        <authorList>
            <person name="Vincent A.T."/>
            <person name="Schiettekatte O."/>
            <person name="Bourhy P."/>
            <person name="Veyrier F.J."/>
            <person name="Picardeau M."/>
        </authorList>
    </citation>
    <scope>NUCLEOTIDE SEQUENCE [LARGE SCALE GENOMIC DNA]</scope>
    <source>
        <strain evidence="2">201702407</strain>
    </source>
</reference>
<organism evidence="1 2">
    <name type="scientific">Leptospira stimsonii</name>
    <dbReference type="NCBI Taxonomy" id="2202203"/>
    <lineage>
        <taxon>Bacteria</taxon>
        <taxon>Pseudomonadati</taxon>
        <taxon>Spirochaetota</taxon>
        <taxon>Spirochaetia</taxon>
        <taxon>Leptospirales</taxon>
        <taxon>Leptospiraceae</taxon>
        <taxon>Leptospira</taxon>
    </lineage>
</organism>
<name>A0ABY2MW50_9LEPT</name>
<keyword evidence="2" id="KW-1185">Reference proteome</keyword>
<sequence>MIKERETFKLFYMGFPFYGWYEDNELYIDGFWSFIPGWFPVSPFGWNFIIYEGSYLRVLFKFLRGDFADE</sequence>
<accession>A0ABY2MW50</accession>